<dbReference type="STRING" id="69771.A0A1V6PED6"/>
<dbReference type="OMA" id="GYLSHWD"/>
<dbReference type="AlphaFoldDB" id="A0A1V6PED6"/>
<organism evidence="2 3">
    <name type="scientific">Penicillium decumbens</name>
    <dbReference type="NCBI Taxonomy" id="69771"/>
    <lineage>
        <taxon>Eukaryota</taxon>
        <taxon>Fungi</taxon>
        <taxon>Dikarya</taxon>
        <taxon>Ascomycota</taxon>
        <taxon>Pezizomycotina</taxon>
        <taxon>Eurotiomycetes</taxon>
        <taxon>Eurotiomycetidae</taxon>
        <taxon>Eurotiales</taxon>
        <taxon>Aspergillaceae</taxon>
        <taxon>Penicillium</taxon>
    </lineage>
</organism>
<evidence type="ECO:0000313" key="3">
    <source>
        <dbReference type="Proteomes" id="UP000191522"/>
    </source>
</evidence>
<proteinExistence type="predicted"/>
<accession>A0A1V6PED6</accession>
<feature type="region of interest" description="Disordered" evidence="1">
    <location>
        <begin position="1"/>
        <end position="28"/>
    </location>
</feature>
<keyword evidence="3" id="KW-1185">Reference proteome</keyword>
<dbReference type="Proteomes" id="UP000191522">
    <property type="component" value="Unassembled WGS sequence"/>
</dbReference>
<protein>
    <submittedName>
        <fullName evidence="2">Uncharacterized protein</fullName>
    </submittedName>
</protein>
<dbReference type="OrthoDB" id="4499526at2759"/>
<reference evidence="3" key="1">
    <citation type="journal article" date="2017" name="Nat. Microbiol.">
        <title>Global analysis of biosynthetic gene clusters reveals vast potential of secondary metabolite production in Penicillium species.</title>
        <authorList>
            <person name="Nielsen J.C."/>
            <person name="Grijseels S."/>
            <person name="Prigent S."/>
            <person name="Ji B."/>
            <person name="Dainat J."/>
            <person name="Nielsen K.F."/>
            <person name="Frisvad J.C."/>
            <person name="Workman M."/>
            <person name="Nielsen J."/>
        </authorList>
    </citation>
    <scope>NUCLEOTIDE SEQUENCE [LARGE SCALE GENOMIC DNA]</scope>
    <source>
        <strain evidence="3">IBT 11843</strain>
    </source>
</reference>
<comment type="caution">
    <text evidence="2">The sequence shown here is derived from an EMBL/GenBank/DDBJ whole genome shotgun (WGS) entry which is preliminary data.</text>
</comment>
<evidence type="ECO:0000256" key="1">
    <source>
        <dbReference type="SAM" id="MobiDB-lite"/>
    </source>
</evidence>
<gene>
    <name evidence="2" type="ORF">PENDEC_c007G02059</name>
</gene>
<name>A0A1V6PED6_PENDC</name>
<evidence type="ECO:0000313" key="2">
    <source>
        <dbReference type="EMBL" id="OQD75439.1"/>
    </source>
</evidence>
<feature type="compositionally biased region" description="Polar residues" evidence="1">
    <location>
        <begin position="11"/>
        <end position="23"/>
    </location>
</feature>
<sequence>MSCNWVHPSHGPSSLQTSSSGTTRHLDHPCSLMGAPEMPISKEELDIESNFRYEYDPWLLDDHPLRSHPTECIPGLGSFISEWLVSVQKRWKETLVRATCLILACMAAFQCLRALPSPTKALPRPATVSRLSSRAGQLTCTFPHSDPRPNALAQSVAAGCQGFRTDIWMHDNELQMGLSSHDLESKLHFQLDSLLTYSEPRSASTRPQIPMDMETPSSLVDDRTFTLVLDARSPIHELYPELTSQLDTLRQHGYLTYWDGFEVVQRMVTVLVTGELGPSSDCSPHPYSDVFWYSKGSISRDDVTNDHLTPICAV</sequence>
<dbReference type="EMBL" id="MDYL01000007">
    <property type="protein sequence ID" value="OQD75439.1"/>
    <property type="molecule type" value="Genomic_DNA"/>
</dbReference>